<gene>
    <name evidence="1" type="ORF">SAMN05192548_1005115</name>
</gene>
<evidence type="ECO:0000313" key="2">
    <source>
        <dbReference type="Proteomes" id="UP000184395"/>
    </source>
</evidence>
<protein>
    <submittedName>
        <fullName evidence="1">Uncharacterized protein</fullName>
    </submittedName>
</protein>
<dbReference type="STRING" id="169427.SAMN05192548_1005115"/>
<dbReference type="AlphaFoldDB" id="A0A1M6LH85"/>
<dbReference type="Proteomes" id="UP000184395">
    <property type="component" value="Unassembled WGS sequence"/>
</dbReference>
<name>A0A1M6LH85_9BURK</name>
<reference evidence="1 2" key="1">
    <citation type="submission" date="2016-11" db="EMBL/GenBank/DDBJ databases">
        <authorList>
            <person name="Jaros S."/>
            <person name="Januszkiewicz K."/>
            <person name="Wedrychowicz H."/>
        </authorList>
    </citation>
    <scope>NUCLEOTIDE SEQUENCE [LARGE SCALE GENOMIC DNA]</scope>
    <source>
        <strain evidence="1 2">LMG 20594</strain>
    </source>
</reference>
<evidence type="ECO:0000313" key="1">
    <source>
        <dbReference type="EMBL" id="SHJ70543.1"/>
    </source>
</evidence>
<organism evidence="1 2">
    <name type="scientific">Paraburkholderia terricola</name>
    <dbReference type="NCBI Taxonomy" id="169427"/>
    <lineage>
        <taxon>Bacteria</taxon>
        <taxon>Pseudomonadati</taxon>
        <taxon>Pseudomonadota</taxon>
        <taxon>Betaproteobacteria</taxon>
        <taxon>Burkholderiales</taxon>
        <taxon>Burkholderiaceae</taxon>
        <taxon>Paraburkholderia</taxon>
    </lineage>
</organism>
<proteinExistence type="predicted"/>
<accession>A0A1M6LH85</accession>
<dbReference type="RefSeq" id="WP_143031910.1">
    <property type="nucleotide sequence ID" value="NZ_CADFGY010000006.1"/>
</dbReference>
<dbReference type="EMBL" id="FRAB01000005">
    <property type="protein sequence ID" value="SHJ70543.1"/>
    <property type="molecule type" value="Genomic_DNA"/>
</dbReference>
<sequence length="110" mass="11848">MNTSSENSILSVTALHRLIDNAAGELAVAEEVLIDLCALFEAIVAATKGHELAHRLAALGVRTADEYRESFEGSKETYNHHSRKIIDATNPGSGERPCICGAEHSAREFA</sequence>
<dbReference type="OrthoDB" id="9134582at2"/>